<dbReference type="PANTHER" id="PTHR24020">
    <property type="entry name" value="COLLAGEN ALPHA"/>
    <property type="match status" value="1"/>
</dbReference>
<evidence type="ECO:0000313" key="2">
    <source>
        <dbReference type="EMBL" id="EDO40323.1"/>
    </source>
</evidence>
<dbReference type="InterPro" id="IPR002035">
    <property type="entry name" value="VWF_A"/>
</dbReference>
<dbReference type="PANTHER" id="PTHR24020:SF20">
    <property type="entry name" value="PH DOMAIN-CONTAINING PROTEIN"/>
    <property type="match status" value="1"/>
</dbReference>
<dbReference type="HOGENOM" id="CLU_2115027_0_0_1"/>
<dbReference type="AlphaFoldDB" id="A7S7G5"/>
<reference evidence="2 3" key="1">
    <citation type="journal article" date="2007" name="Science">
        <title>Sea anemone genome reveals ancestral eumetazoan gene repertoire and genomic organization.</title>
        <authorList>
            <person name="Putnam N.H."/>
            <person name="Srivastava M."/>
            <person name="Hellsten U."/>
            <person name="Dirks B."/>
            <person name="Chapman J."/>
            <person name="Salamov A."/>
            <person name="Terry A."/>
            <person name="Shapiro H."/>
            <person name="Lindquist E."/>
            <person name="Kapitonov V.V."/>
            <person name="Jurka J."/>
            <person name="Genikhovich G."/>
            <person name="Grigoriev I.V."/>
            <person name="Lucas S.M."/>
            <person name="Steele R.E."/>
            <person name="Finnerty J.R."/>
            <person name="Technau U."/>
            <person name="Martindale M.Q."/>
            <person name="Rokhsar D.S."/>
        </authorList>
    </citation>
    <scope>NUCLEOTIDE SEQUENCE [LARGE SCALE GENOMIC DNA]</scope>
    <source>
        <strain evidence="3">CH2 X CH6</strain>
    </source>
</reference>
<dbReference type="InParanoid" id="A7S7G5"/>
<dbReference type="Pfam" id="PF00092">
    <property type="entry name" value="VWA"/>
    <property type="match status" value="1"/>
</dbReference>
<evidence type="ECO:0000313" key="3">
    <source>
        <dbReference type="Proteomes" id="UP000001593"/>
    </source>
</evidence>
<feature type="domain" description="VWFA" evidence="1">
    <location>
        <begin position="6"/>
        <end position="115"/>
    </location>
</feature>
<dbReference type="Proteomes" id="UP000001593">
    <property type="component" value="Unassembled WGS sequence"/>
</dbReference>
<feature type="non-terminal residue" evidence="2">
    <location>
        <position position="1"/>
    </location>
</feature>
<accession>A7S7G5</accession>
<keyword evidence="3" id="KW-1185">Reference proteome</keyword>
<protein>
    <recommendedName>
        <fullName evidence="1">VWFA domain-containing protein</fullName>
    </recommendedName>
</protein>
<gene>
    <name evidence="2" type="ORF">NEMVEDRAFT_v1g27435</name>
</gene>
<dbReference type="PhylomeDB" id="A7S7G5"/>
<dbReference type="InterPro" id="IPR050525">
    <property type="entry name" value="ECM_Assembly_Org"/>
</dbReference>
<dbReference type="PROSITE" id="PS50234">
    <property type="entry name" value="VWFA"/>
    <property type="match status" value="1"/>
</dbReference>
<dbReference type="Gene3D" id="3.40.50.410">
    <property type="entry name" value="von Willebrand factor, type A domain"/>
    <property type="match status" value="1"/>
</dbReference>
<dbReference type="SUPFAM" id="SSF53300">
    <property type="entry name" value="vWA-like"/>
    <property type="match status" value="1"/>
</dbReference>
<dbReference type="InterPro" id="IPR036465">
    <property type="entry name" value="vWFA_dom_sf"/>
</dbReference>
<evidence type="ECO:0000259" key="1">
    <source>
        <dbReference type="PROSITE" id="PS50234"/>
    </source>
</evidence>
<feature type="non-terminal residue" evidence="2">
    <location>
        <position position="115"/>
    </location>
</feature>
<proteinExistence type="predicted"/>
<name>A7S7G5_NEMVE</name>
<dbReference type="EMBL" id="DS469593">
    <property type="protein sequence ID" value="EDO40323.1"/>
    <property type="molecule type" value="Genomic_DNA"/>
</dbReference>
<organism evidence="2 3">
    <name type="scientific">Nematostella vectensis</name>
    <name type="common">Starlet sea anemone</name>
    <dbReference type="NCBI Taxonomy" id="45351"/>
    <lineage>
        <taxon>Eukaryota</taxon>
        <taxon>Metazoa</taxon>
        <taxon>Cnidaria</taxon>
        <taxon>Anthozoa</taxon>
        <taxon>Hexacorallia</taxon>
        <taxon>Actiniaria</taxon>
        <taxon>Edwardsiidae</taxon>
        <taxon>Nematostella</taxon>
    </lineage>
</organism>
<sequence>CAGKFDITLVLDSSNAVGLDGFNKVKTFAGQLVDAFNIGDTKFAVITSGKSTKIDFMFNTLKGGALKISNLQSAGLGVDVASAIKLAADNAFTVFGGVRQTVPKTFVLFVPGKAS</sequence>